<comment type="caution">
    <text evidence="2">The sequence shown here is derived from an EMBL/GenBank/DDBJ whole genome shotgun (WGS) entry which is preliminary data.</text>
</comment>
<evidence type="ECO:0000256" key="1">
    <source>
        <dbReference type="SAM" id="Phobius"/>
    </source>
</evidence>
<dbReference type="AlphaFoldDB" id="A0A1B7KSD2"/>
<feature type="transmembrane region" description="Helical" evidence="1">
    <location>
        <begin position="181"/>
        <end position="199"/>
    </location>
</feature>
<reference evidence="3" key="1">
    <citation type="submission" date="2016-05" db="EMBL/GenBank/DDBJ databases">
        <authorList>
            <person name="Wang W."/>
            <person name="Zhu L."/>
        </authorList>
    </citation>
    <scope>NUCLEOTIDE SEQUENCE [LARGE SCALE GENOMIC DNA]</scope>
    <source>
        <strain evidence="3">W-2</strain>
    </source>
</reference>
<gene>
    <name evidence="2" type="ORF">A7K69_19360</name>
</gene>
<protein>
    <submittedName>
        <fullName evidence="2">Uncharacterized protein</fullName>
    </submittedName>
</protein>
<keyword evidence="1" id="KW-0472">Membrane</keyword>
<name>A0A1B7KSD2_PARTM</name>
<feature type="transmembrane region" description="Helical" evidence="1">
    <location>
        <begin position="116"/>
        <end position="134"/>
    </location>
</feature>
<evidence type="ECO:0000313" key="3">
    <source>
        <dbReference type="Proteomes" id="UP000078290"/>
    </source>
</evidence>
<feature type="transmembrane region" description="Helical" evidence="1">
    <location>
        <begin position="141"/>
        <end position="161"/>
    </location>
</feature>
<dbReference type="EMBL" id="LXMA01000022">
    <property type="protein sequence ID" value="OAT73007.1"/>
    <property type="molecule type" value="Genomic_DNA"/>
</dbReference>
<dbReference type="Proteomes" id="UP000078290">
    <property type="component" value="Unassembled WGS sequence"/>
</dbReference>
<feature type="transmembrane region" description="Helical" evidence="1">
    <location>
        <begin position="85"/>
        <end position="104"/>
    </location>
</feature>
<keyword evidence="1" id="KW-1133">Transmembrane helix</keyword>
<organism evidence="2 3">
    <name type="scientific">Parageobacillus thermoglucosidasius</name>
    <name type="common">Geobacillus thermoglucosidasius</name>
    <dbReference type="NCBI Taxonomy" id="1426"/>
    <lineage>
        <taxon>Bacteria</taxon>
        <taxon>Bacillati</taxon>
        <taxon>Bacillota</taxon>
        <taxon>Bacilli</taxon>
        <taxon>Bacillales</taxon>
        <taxon>Anoxybacillaceae</taxon>
        <taxon>Parageobacillus</taxon>
    </lineage>
</organism>
<sequence>MYIIKVLYINCRIMGKNLLIPIIFTVLVWLHALITSINMTLIEIIIIPLSCWWQVWLFNEIFQQSNIILFRSYPKKLIKYISKNYFINMFLYIVFIALLFYPILAEKQWINFSIQVIPQVIFLNGMVLLVHAIFGNLELTLLTPFLYLSAALLGILDLIRVHKIFFFTNNSLSAIHLVDKSFITLMYGISITILAFLTINKKLSLEKF</sequence>
<evidence type="ECO:0000313" key="2">
    <source>
        <dbReference type="EMBL" id="OAT73007.1"/>
    </source>
</evidence>
<proteinExistence type="predicted"/>
<feature type="transmembrane region" description="Helical" evidence="1">
    <location>
        <begin position="20"/>
        <end position="47"/>
    </location>
</feature>
<keyword evidence="1" id="KW-0812">Transmembrane</keyword>
<accession>A0A1B7KSD2</accession>